<proteinExistence type="predicted"/>
<sequence length="140" mass="15441">MLKVINSSFAISSRVCLSSAASTVNKGARLYSTSKVTTQDFEELVLKSKSPVVLDVYADWCPPCRALEPVLKKAVEGRNGNVKLYKLNFDDSPEIAERYNVMSIPHVFAFSNGEVVDQFVGALQAPAINKFLDKLESTHK</sequence>
<dbReference type="PANTHER" id="PTHR45663">
    <property type="entry name" value="GEO12009P1"/>
    <property type="match status" value="1"/>
</dbReference>
<keyword evidence="3" id="KW-1015">Disulfide bond</keyword>
<dbReference type="OrthoDB" id="2121326at2759"/>
<dbReference type="Pfam" id="PF00085">
    <property type="entry name" value="Thioredoxin"/>
    <property type="match status" value="1"/>
</dbReference>
<dbReference type="Gene3D" id="3.40.30.10">
    <property type="entry name" value="Glutaredoxin"/>
    <property type="match status" value="1"/>
</dbReference>
<dbReference type="AlphaFoldDB" id="A0A8J4PTJ1"/>
<dbReference type="PROSITE" id="PS00194">
    <property type="entry name" value="THIOREDOXIN_1"/>
    <property type="match status" value="1"/>
</dbReference>
<gene>
    <name evidence="6" type="ORF">CYY_005610</name>
</gene>
<protein>
    <recommendedName>
        <fullName evidence="5">Thioredoxin domain-containing protein</fullName>
    </recommendedName>
</protein>
<keyword evidence="1" id="KW-0813">Transport</keyword>
<name>A0A8J4PTJ1_9MYCE</name>
<dbReference type="FunFam" id="3.40.30.10:FF:000001">
    <property type="entry name" value="Thioredoxin"/>
    <property type="match status" value="1"/>
</dbReference>
<feature type="domain" description="Thioredoxin" evidence="5">
    <location>
        <begin position="9"/>
        <end position="137"/>
    </location>
</feature>
<dbReference type="NCBIfam" id="TIGR01068">
    <property type="entry name" value="thioredoxin"/>
    <property type="match status" value="1"/>
</dbReference>
<dbReference type="InterPro" id="IPR005746">
    <property type="entry name" value="Thioredoxin"/>
</dbReference>
<dbReference type="GO" id="GO:0015035">
    <property type="term" value="F:protein-disulfide reductase activity"/>
    <property type="evidence" value="ECO:0007669"/>
    <property type="project" value="InterPro"/>
</dbReference>
<keyword evidence="4" id="KW-0676">Redox-active center</keyword>
<dbReference type="InterPro" id="IPR036249">
    <property type="entry name" value="Thioredoxin-like_sf"/>
</dbReference>
<evidence type="ECO:0000256" key="4">
    <source>
        <dbReference type="ARBA" id="ARBA00023284"/>
    </source>
</evidence>
<keyword evidence="7" id="KW-1185">Reference proteome</keyword>
<dbReference type="SUPFAM" id="SSF52833">
    <property type="entry name" value="Thioredoxin-like"/>
    <property type="match status" value="1"/>
</dbReference>
<evidence type="ECO:0000259" key="5">
    <source>
        <dbReference type="PROSITE" id="PS51352"/>
    </source>
</evidence>
<dbReference type="EMBL" id="AJWJ01000228">
    <property type="protein sequence ID" value="KAF2073086.1"/>
    <property type="molecule type" value="Genomic_DNA"/>
</dbReference>
<dbReference type="Proteomes" id="UP000695562">
    <property type="component" value="Unassembled WGS sequence"/>
</dbReference>
<evidence type="ECO:0000256" key="1">
    <source>
        <dbReference type="ARBA" id="ARBA00022448"/>
    </source>
</evidence>
<dbReference type="PANTHER" id="PTHR45663:SF11">
    <property type="entry name" value="GEO12009P1"/>
    <property type="match status" value="1"/>
</dbReference>
<keyword evidence="2" id="KW-0249">Electron transport</keyword>
<reference evidence="6" key="1">
    <citation type="submission" date="2020-01" db="EMBL/GenBank/DDBJ databases">
        <title>Development of genomics and gene disruption for Polysphondylium violaceum indicates a role for the polyketide synthase stlB in stalk morphogenesis.</title>
        <authorList>
            <person name="Narita B."/>
            <person name="Kawabe Y."/>
            <person name="Kin K."/>
            <person name="Saito T."/>
            <person name="Gibbs R."/>
            <person name="Kuspa A."/>
            <person name="Muzny D."/>
            <person name="Queller D."/>
            <person name="Richards S."/>
            <person name="Strassman J."/>
            <person name="Sucgang R."/>
            <person name="Worley K."/>
            <person name="Schaap P."/>
        </authorList>
    </citation>
    <scope>NUCLEOTIDE SEQUENCE</scope>
    <source>
        <strain evidence="6">QSvi11</strain>
    </source>
</reference>
<dbReference type="CDD" id="cd02947">
    <property type="entry name" value="TRX_family"/>
    <property type="match status" value="1"/>
</dbReference>
<accession>A0A8J4PTJ1</accession>
<evidence type="ECO:0000256" key="2">
    <source>
        <dbReference type="ARBA" id="ARBA00022982"/>
    </source>
</evidence>
<comment type="caution">
    <text evidence="6">The sequence shown here is derived from an EMBL/GenBank/DDBJ whole genome shotgun (WGS) entry which is preliminary data.</text>
</comment>
<evidence type="ECO:0000256" key="3">
    <source>
        <dbReference type="ARBA" id="ARBA00023157"/>
    </source>
</evidence>
<organism evidence="6 7">
    <name type="scientific">Polysphondylium violaceum</name>
    <dbReference type="NCBI Taxonomy" id="133409"/>
    <lineage>
        <taxon>Eukaryota</taxon>
        <taxon>Amoebozoa</taxon>
        <taxon>Evosea</taxon>
        <taxon>Eumycetozoa</taxon>
        <taxon>Dictyostelia</taxon>
        <taxon>Dictyosteliales</taxon>
        <taxon>Dictyosteliaceae</taxon>
        <taxon>Polysphondylium</taxon>
    </lineage>
</organism>
<evidence type="ECO:0000313" key="6">
    <source>
        <dbReference type="EMBL" id="KAF2073086.1"/>
    </source>
</evidence>
<dbReference type="InterPro" id="IPR017937">
    <property type="entry name" value="Thioredoxin_CS"/>
</dbReference>
<dbReference type="PROSITE" id="PS51352">
    <property type="entry name" value="THIOREDOXIN_2"/>
    <property type="match status" value="1"/>
</dbReference>
<dbReference type="InterPro" id="IPR013766">
    <property type="entry name" value="Thioredoxin_domain"/>
</dbReference>
<dbReference type="GO" id="GO:0005737">
    <property type="term" value="C:cytoplasm"/>
    <property type="evidence" value="ECO:0007669"/>
    <property type="project" value="TreeGrafter"/>
</dbReference>
<evidence type="ECO:0000313" key="7">
    <source>
        <dbReference type="Proteomes" id="UP000695562"/>
    </source>
</evidence>